<name>B9TQ40_RICCO</name>
<dbReference type="Proteomes" id="UP000008311">
    <property type="component" value="Unassembled WGS sequence"/>
</dbReference>
<keyword evidence="3" id="KW-1185">Reference proteome</keyword>
<feature type="non-terminal residue" evidence="2">
    <location>
        <position position="137"/>
    </location>
</feature>
<proteinExistence type="predicted"/>
<evidence type="ECO:0000313" key="2">
    <source>
        <dbReference type="EMBL" id="EEF22024.1"/>
    </source>
</evidence>
<protein>
    <submittedName>
        <fullName evidence="2">Uncharacterized protein</fullName>
    </submittedName>
</protein>
<dbReference type="EMBL" id="EQ997857">
    <property type="protein sequence ID" value="EEF22024.1"/>
    <property type="molecule type" value="Genomic_DNA"/>
</dbReference>
<accession>B9TQ40</accession>
<dbReference type="AlphaFoldDB" id="B9TQ40"/>
<sequence length="137" mass="14368">MLRSHAGDYAEYIRTATKIRCAPHETNRSGRQHAGRQRGLEQRQQVGRLLAQVVGLPTGRLGGAAVAPAAGDGQHAGRLAGLDVAQVVAGVPALARRQLQAAGRLQQRRRVRLRMGGGVAGNRAAARPRPICGSSGS</sequence>
<reference evidence="3" key="1">
    <citation type="journal article" date="2010" name="Nat. Biotechnol.">
        <title>Draft genome sequence of the oilseed species Ricinus communis.</title>
        <authorList>
            <person name="Chan A.P."/>
            <person name="Crabtree J."/>
            <person name="Zhao Q."/>
            <person name="Lorenzi H."/>
            <person name="Orvis J."/>
            <person name="Puiu D."/>
            <person name="Melake-Berhan A."/>
            <person name="Jones K.M."/>
            <person name="Redman J."/>
            <person name="Chen G."/>
            <person name="Cahoon E.B."/>
            <person name="Gedil M."/>
            <person name="Stanke M."/>
            <person name="Haas B.J."/>
            <person name="Wortman J.R."/>
            <person name="Fraser-Liggett C.M."/>
            <person name="Ravel J."/>
            <person name="Rabinowicz P.D."/>
        </authorList>
    </citation>
    <scope>NUCLEOTIDE SEQUENCE [LARGE SCALE GENOMIC DNA]</scope>
    <source>
        <strain evidence="3">cv. Hale</strain>
    </source>
</reference>
<dbReference type="InParanoid" id="B9TQ40"/>
<gene>
    <name evidence="2" type="ORF">RCOM_2150830</name>
</gene>
<feature type="region of interest" description="Disordered" evidence="1">
    <location>
        <begin position="118"/>
        <end position="137"/>
    </location>
</feature>
<organism evidence="2 3">
    <name type="scientific">Ricinus communis</name>
    <name type="common">Castor bean</name>
    <dbReference type="NCBI Taxonomy" id="3988"/>
    <lineage>
        <taxon>Eukaryota</taxon>
        <taxon>Viridiplantae</taxon>
        <taxon>Streptophyta</taxon>
        <taxon>Embryophyta</taxon>
        <taxon>Tracheophyta</taxon>
        <taxon>Spermatophyta</taxon>
        <taxon>Magnoliopsida</taxon>
        <taxon>eudicotyledons</taxon>
        <taxon>Gunneridae</taxon>
        <taxon>Pentapetalae</taxon>
        <taxon>rosids</taxon>
        <taxon>fabids</taxon>
        <taxon>Malpighiales</taxon>
        <taxon>Euphorbiaceae</taxon>
        <taxon>Acalyphoideae</taxon>
        <taxon>Acalypheae</taxon>
        <taxon>Ricinus</taxon>
    </lineage>
</organism>
<feature type="region of interest" description="Disordered" evidence="1">
    <location>
        <begin position="22"/>
        <end position="42"/>
    </location>
</feature>
<evidence type="ECO:0000256" key="1">
    <source>
        <dbReference type="SAM" id="MobiDB-lite"/>
    </source>
</evidence>
<evidence type="ECO:0000313" key="3">
    <source>
        <dbReference type="Proteomes" id="UP000008311"/>
    </source>
</evidence>